<keyword evidence="2" id="KW-1185">Reference proteome</keyword>
<accession>A0A8J5KK45</accession>
<comment type="caution">
    <text evidence="1">The sequence shown here is derived from an EMBL/GenBank/DDBJ whole genome shotgun (WGS) entry which is preliminary data.</text>
</comment>
<sequence length="118" mass="12773">MCQVSGIEYVQSIGLTGDEQRVISVELSIRLVGLVGDEQGVVPIELSRSTKLLISLLSLGSYKESSSRRLIHGDNPVCRMEPISFRQAKIALDVSSIRPFLLACDWGGRAALLQTTGA</sequence>
<reference evidence="1 2" key="1">
    <citation type="submission" date="2020-08" db="EMBL/GenBank/DDBJ databases">
        <title>Plant Genome Project.</title>
        <authorList>
            <person name="Zhang R.-G."/>
        </authorList>
    </citation>
    <scope>NUCLEOTIDE SEQUENCE [LARGE SCALE GENOMIC DNA]</scope>
    <source>
        <tissue evidence="1">Rhizome</tissue>
    </source>
</reference>
<dbReference type="Proteomes" id="UP000734854">
    <property type="component" value="Unassembled WGS sequence"/>
</dbReference>
<evidence type="ECO:0000313" key="2">
    <source>
        <dbReference type="Proteomes" id="UP000734854"/>
    </source>
</evidence>
<name>A0A8J5KK45_ZINOF</name>
<dbReference type="EMBL" id="JACMSC010000015">
    <property type="protein sequence ID" value="KAG6486633.1"/>
    <property type="molecule type" value="Genomic_DNA"/>
</dbReference>
<gene>
    <name evidence="1" type="ORF">ZIOFF_055212</name>
</gene>
<dbReference type="AlphaFoldDB" id="A0A8J5KK45"/>
<proteinExistence type="predicted"/>
<evidence type="ECO:0000313" key="1">
    <source>
        <dbReference type="EMBL" id="KAG6486633.1"/>
    </source>
</evidence>
<organism evidence="1 2">
    <name type="scientific">Zingiber officinale</name>
    <name type="common">Ginger</name>
    <name type="synonym">Amomum zingiber</name>
    <dbReference type="NCBI Taxonomy" id="94328"/>
    <lineage>
        <taxon>Eukaryota</taxon>
        <taxon>Viridiplantae</taxon>
        <taxon>Streptophyta</taxon>
        <taxon>Embryophyta</taxon>
        <taxon>Tracheophyta</taxon>
        <taxon>Spermatophyta</taxon>
        <taxon>Magnoliopsida</taxon>
        <taxon>Liliopsida</taxon>
        <taxon>Zingiberales</taxon>
        <taxon>Zingiberaceae</taxon>
        <taxon>Zingiber</taxon>
    </lineage>
</organism>
<protein>
    <submittedName>
        <fullName evidence="1">Uncharacterized protein</fullName>
    </submittedName>
</protein>